<gene>
    <name evidence="8" type="primary">LOC100772802</name>
</gene>
<dbReference type="InterPro" id="IPR007237">
    <property type="entry name" value="CD20-like"/>
</dbReference>
<accession>A0A9J7GRP9</accession>
<evidence type="ECO:0000256" key="4">
    <source>
        <dbReference type="ARBA" id="ARBA00022989"/>
    </source>
</evidence>
<evidence type="ECO:0000256" key="6">
    <source>
        <dbReference type="SAM" id="Phobius"/>
    </source>
</evidence>
<dbReference type="InterPro" id="IPR030417">
    <property type="entry name" value="MS4A"/>
</dbReference>
<feature type="transmembrane region" description="Helical" evidence="6">
    <location>
        <begin position="135"/>
        <end position="155"/>
    </location>
</feature>
<feature type="transmembrane region" description="Helical" evidence="6">
    <location>
        <begin position="92"/>
        <end position="115"/>
    </location>
</feature>
<sequence length="162" mass="18893">MNMPQNRLWVKKELRLLGSIQLMTSLIIQSLGYYWTFLYFSQSLVFGIGSEYFPVIGTSGYSLWSSLLYSISGSFSIVLQRRPSNNMLIWTMTMNILSIFATLIGVFLISFELILTSKLKTPLWQYRSARMLTQYLFLFTMLELLMAAIVTEWTYKARQTEE</sequence>
<dbReference type="GeneID" id="100772802"/>
<dbReference type="GO" id="GO:0007166">
    <property type="term" value="P:cell surface receptor signaling pathway"/>
    <property type="evidence" value="ECO:0007669"/>
    <property type="project" value="TreeGrafter"/>
</dbReference>
<protein>
    <submittedName>
        <fullName evidence="8">Membrane-spanning 4-domains subfamily A member 13-like</fullName>
    </submittedName>
</protein>
<keyword evidence="5 6" id="KW-0472">Membrane</keyword>
<feature type="transmembrane region" description="Helical" evidence="6">
    <location>
        <begin position="20"/>
        <end position="41"/>
    </location>
</feature>
<dbReference type="RefSeq" id="XP_035293928.1">
    <property type="nucleotide sequence ID" value="XM_035438037.1"/>
</dbReference>
<dbReference type="PANTHER" id="PTHR23320:SF121">
    <property type="entry name" value="MEMBRANE-SPANNING 4-DOMAINS, SUBFAMILY A, MEMBER 19"/>
    <property type="match status" value="1"/>
</dbReference>
<keyword evidence="7" id="KW-1185">Reference proteome</keyword>
<feature type="transmembrane region" description="Helical" evidence="6">
    <location>
        <begin position="61"/>
        <end position="80"/>
    </location>
</feature>
<reference evidence="7" key="2">
    <citation type="journal article" date="2020" name="Biotechnol. Bioeng.">
        <title>Chromosome-scale scaffolds for the Chinese hamster reference genome assembly to facilitate the study of the CHO epigenome.</title>
        <authorList>
            <person name="Hilliard W."/>
            <person name="MacDonald M."/>
            <person name="Lee K.H."/>
        </authorList>
    </citation>
    <scope>NUCLEOTIDE SEQUENCE [LARGE SCALE GENOMIC DNA]</scope>
    <source>
        <strain evidence="7">17A/GY</strain>
    </source>
</reference>
<dbReference type="Proteomes" id="UP001108280">
    <property type="component" value="Chromosome 3"/>
</dbReference>
<dbReference type="Pfam" id="PF04103">
    <property type="entry name" value="CD20"/>
    <property type="match status" value="1"/>
</dbReference>
<evidence type="ECO:0000313" key="7">
    <source>
        <dbReference type="Proteomes" id="UP001108280"/>
    </source>
</evidence>
<evidence type="ECO:0000256" key="2">
    <source>
        <dbReference type="ARBA" id="ARBA00009565"/>
    </source>
</evidence>
<dbReference type="KEGG" id="cge:100772802"/>
<evidence type="ECO:0000256" key="5">
    <source>
        <dbReference type="ARBA" id="ARBA00023136"/>
    </source>
</evidence>
<dbReference type="OrthoDB" id="8951938at2759"/>
<name>A0A9J7GRP9_CRIGR</name>
<comment type="subcellular location">
    <subcellularLocation>
        <location evidence="1">Membrane</location>
        <topology evidence="1">Multi-pass membrane protein</topology>
    </subcellularLocation>
</comment>
<evidence type="ECO:0000256" key="1">
    <source>
        <dbReference type="ARBA" id="ARBA00004141"/>
    </source>
</evidence>
<keyword evidence="4 6" id="KW-1133">Transmembrane helix</keyword>
<dbReference type="PANTHER" id="PTHR23320">
    <property type="entry name" value="MEMBRANE-SPANNING 4-DOMAINS SUBFAMILY A MS4A -RELATED"/>
    <property type="match status" value="1"/>
</dbReference>
<reference evidence="7" key="1">
    <citation type="journal article" date="2018" name="Biotechnol. Bioeng.">
        <title>A reference genome of the Chinese hamster based on a hybrid assembly strategy.</title>
        <authorList>
            <person name="Rupp O."/>
            <person name="MacDonald M.L."/>
            <person name="Li S."/>
            <person name="Dhiman H."/>
            <person name="Polson S."/>
            <person name="Griep S."/>
            <person name="Heffner K."/>
            <person name="Hernandez I."/>
            <person name="Brinkrolf K."/>
            <person name="Jadhav V."/>
            <person name="Samoudi M."/>
            <person name="Hao H."/>
            <person name="Kingham B."/>
            <person name="Goesmann A."/>
            <person name="Betenbaugh M.J."/>
            <person name="Lewis N.E."/>
            <person name="Borth N."/>
            <person name="Lee K.H."/>
        </authorList>
    </citation>
    <scope>NUCLEOTIDE SEQUENCE [LARGE SCALE GENOMIC DNA]</scope>
    <source>
        <strain evidence="7">17A/GY</strain>
    </source>
</reference>
<keyword evidence="3 6" id="KW-0812">Transmembrane</keyword>
<proteinExistence type="inferred from homology"/>
<dbReference type="GO" id="GO:0005886">
    <property type="term" value="C:plasma membrane"/>
    <property type="evidence" value="ECO:0007669"/>
    <property type="project" value="TreeGrafter"/>
</dbReference>
<dbReference type="AlphaFoldDB" id="A0A9J7GRP9"/>
<comment type="similarity">
    <text evidence="2">Belongs to the MS4A family.</text>
</comment>
<reference evidence="8" key="3">
    <citation type="submission" date="2025-08" db="UniProtKB">
        <authorList>
            <consortium name="RefSeq"/>
        </authorList>
    </citation>
    <scope>IDENTIFICATION</scope>
    <source>
        <strain evidence="8">17A/GY</strain>
        <tissue evidence="8">Liver</tissue>
    </source>
</reference>
<organism evidence="7 8">
    <name type="scientific">Cricetulus griseus</name>
    <name type="common">Chinese hamster</name>
    <name type="synonym">Cricetulus barabensis griseus</name>
    <dbReference type="NCBI Taxonomy" id="10029"/>
    <lineage>
        <taxon>Eukaryota</taxon>
        <taxon>Metazoa</taxon>
        <taxon>Chordata</taxon>
        <taxon>Craniata</taxon>
        <taxon>Vertebrata</taxon>
        <taxon>Euteleostomi</taxon>
        <taxon>Mammalia</taxon>
        <taxon>Eutheria</taxon>
        <taxon>Euarchontoglires</taxon>
        <taxon>Glires</taxon>
        <taxon>Rodentia</taxon>
        <taxon>Myomorpha</taxon>
        <taxon>Muroidea</taxon>
        <taxon>Cricetidae</taxon>
        <taxon>Cricetinae</taxon>
        <taxon>Cricetulus</taxon>
    </lineage>
</organism>
<evidence type="ECO:0000313" key="8">
    <source>
        <dbReference type="RefSeq" id="XP_035297473.1"/>
    </source>
</evidence>
<evidence type="ECO:0000256" key="3">
    <source>
        <dbReference type="ARBA" id="ARBA00022692"/>
    </source>
</evidence>
<dbReference type="RefSeq" id="XP_035297473.1">
    <property type="nucleotide sequence ID" value="XM_035441582.1"/>
</dbReference>